<proteinExistence type="predicted"/>
<name>A0A6C0B9Z3_9ZZZZ</name>
<reference evidence="1" key="1">
    <citation type="journal article" date="2020" name="Nature">
        <title>Giant virus diversity and host interactions through global metagenomics.</title>
        <authorList>
            <person name="Schulz F."/>
            <person name="Roux S."/>
            <person name="Paez-Espino D."/>
            <person name="Jungbluth S."/>
            <person name="Walsh D.A."/>
            <person name="Denef V.J."/>
            <person name="McMahon K.D."/>
            <person name="Konstantinidis K.T."/>
            <person name="Eloe-Fadrosh E.A."/>
            <person name="Kyrpides N.C."/>
            <person name="Woyke T."/>
        </authorList>
    </citation>
    <scope>NUCLEOTIDE SEQUENCE</scope>
    <source>
        <strain evidence="1">GVMAG-M-3300010158-59</strain>
    </source>
</reference>
<sequence length="302" mass="35890">MFIVSPRIGLCNQLQTIVKGILLGIKYSRNIYINKFQINLYNNDLCDINEILDIDKINEFLESKNITNCKLLKKIDDDIINNIDSFKLNDINYEIIAQMSFINQYIESNSDKNIIYLGNIVSLCILQSFDYSWHDYNNLYYLLMCKLKFRENFYEIKDMIKYNLGLNNYTTIHLRIEDDALKHFSHCYNLSLNDYNEKLLSFYNDKINNINQKMYICSGMFKYDNKINYEYYKNLLEKNNLICDKKNIVVDSYYLDNRELIAIIELLIAFDSEEFIGCGISSFSRAIENYFKCEKNKSVVLF</sequence>
<accession>A0A6C0B9Z3</accession>
<organism evidence="1">
    <name type="scientific">viral metagenome</name>
    <dbReference type="NCBI Taxonomy" id="1070528"/>
    <lineage>
        <taxon>unclassified sequences</taxon>
        <taxon>metagenomes</taxon>
        <taxon>organismal metagenomes</taxon>
    </lineage>
</organism>
<dbReference type="EMBL" id="MN739104">
    <property type="protein sequence ID" value="QHS89065.1"/>
    <property type="molecule type" value="Genomic_DNA"/>
</dbReference>
<protein>
    <recommendedName>
        <fullName evidence="2">O-fucosyltransferase family protein</fullName>
    </recommendedName>
</protein>
<evidence type="ECO:0000313" key="1">
    <source>
        <dbReference type="EMBL" id="QHS89065.1"/>
    </source>
</evidence>
<dbReference type="AlphaFoldDB" id="A0A6C0B9Z3"/>
<evidence type="ECO:0008006" key="2">
    <source>
        <dbReference type="Google" id="ProtNLM"/>
    </source>
</evidence>
<dbReference type="Gene3D" id="3.40.50.11350">
    <property type="match status" value="1"/>
</dbReference>